<organism evidence="2 3">
    <name type="scientific">Aulographum hederae CBS 113979</name>
    <dbReference type="NCBI Taxonomy" id="1176131"/>
    <lineage>
        <taxon>Eukaryota</taxon>
        <taxon>Fungi</taxon>
        <taxon>Dikarya</taxon>
        <taxon>Ascomycota</taxon>
        <taxon>Pezizomycotina</taxon>
        <taxon>Dothideomycetes</taxon>
        <taxon>Pleosporomycetidae</taxon>
        <taxon>Aulographales</taxon>
        <taxon>Aulographaceae</taxon>
    </lineage>
</organism>
<reference evidence="2" key="1">
    <citation type="journal article" date="2020" name="Stud. Mycol.">
        <title>101 Dothideomycetes genomes: a test case for predicting lifestyles and emergence of pathogens.</title>
        <authorList>
            <person name="Haridas S."/>
            <person name="Albert R."/>
            <person name="Binder M."/>
            <person name="Bloem J."/>
            <person name="Labutti K."/>
            <person name="Salamov A."/>
            <person name="Andreopoulos B."/>
            <person name="Baker S."/>
            <person name="Barry K."/>
            <person name="Bills G."/>
            <person name="Bluhm B."/>
            <person name="Cannon C."/>
            <person name="Castanera R."/>
            <person name="Culley D."/>
            <person name="Daum C."/>
            <person name="Ezra D."/>
            <person name="Gonzalez J."/>
            <person name="Henrissat B."/>
            <person name="Kuo A."/>
            <person name="Liang C."/>
            <person name="Lipzen A."/>
            <person name="Lutzoni F."/>
            <person name="Magnuson J."/>
            <person name="Mondo S."/>
            <person name="Nolan M."/>
            <person name="Ohm R."/>
            <person name="Pangilinan J."/>
            <person name="Park H.-J."/>
            <person name="Ramirez L."/>
            <person name="Alfaro M."/>
            <person name="Sun H."/>
            <person name="Tritt A."/>
            <person name="Yoshinaga Y."/>
            <person name="Zwiers L.-H."/>
            <person name="Turgeon B."/>
            <person name="Goodwin S."/>
            <person name="Spatafora J."/>
            <person name="Crous P."/>
            <person name="Grigoriev I."/>
        </authorList>
    </citation>
    <scope>NUCLEOTIDE SEQUENCE</scope>
    <source>
        <strain evidence="2">CBS 113979</strain>
    </source>
</reference>
<accession>A0A6G1GQ22</accession>
<evidence type="ECO:0000313" key="2">
    <source>
        <dbReference type="EMBL" id="KAF1982900.1"/>
    </source>
</evidence>
<keyword evidence="3" id="KW-1185">Reference proteome</keyword>
<protein>
    <submittedName>
        <fullName evidence="2">Uncharacterized protein</fullName>
    </submittedName>
</protein>
<sequence length="275" mass="30753">MSPANSIYCNSQKSFSPLVDIPQPVSPRPSPEPDPRYMFWSTTPWTVPWNLRPERLPVMTMADHDNLYEARYSFIARSRISCSRRIADHCNVAAAAILSVDPNPSSETVDAVCRHFGDAMRREGVAKEPNLRNDILRPSLEHLTLMASRVKRRVLENKRIGKGDKIIDLVRGWMEQATETTSRKRGSSASPSPSTAPPSKRARLAESDDYASEDSFHTCLSRPPSPTLSIAQADELQGSMQENNPASTLAPQTDGTESHLEGRNMKPHEEWTEDE</sequence>
<feature type="compositionally biased region" description="Low complexity" evidence="1">
    <location>
        <begin position="187"/>
        <end position="199"/>
    </location>
</feature>
<dbReference type="Proteomes" id="UP000800041">
    <property type="component" value="Unassembled WGS sequence"/>
</dbReference>
<proteinExistence type="predicted"/>
<gene>
    <name evidence="2" type="ORF">K402DRAFT_183113</name>
</gene>
<name>A0A6G1GQ22_9PEZI</name>
<feature type="compositionally biased region" description="Polar residues" evidence="1">
    <location>
        <begin position="238"/>
        <end position="255"/>
    </location>
</feature>
<evidence type="ECO:0000256" key="1">
    <source>
        <dbReference type="SAM" id="MobiDB-lite"/>
    </source>
</evidence>
<evidence type="ECO:0000313" key="3">
    <source>
        <dbReference type="Proteomes" id="UP000800041"/>
    </source>
</evidence>
<dbReference type="AlphaFoldDB" id="A0A6G1GQ22"/>
<feature type="region of interest" description="Disordered" evidence="1">
    <location>
        <begin position="178"/>
        <end position="275"/>
    </location>
</feature>
<dbReference type="EMBL" id="ML977179">
    <property type="protein sequence ID" value="KAF1982900.1"/>
    <property type="molecule type" value="Genomic_DNA"/>
</dbReference>
<feature type="compositionally biased region" description="Basic and acidic residues" evidence="1">
    <location>
        <begin position="256"/>
        <end position="275"/>
    </location>
</feature>